<organism evidence="2 3">
    <name type="scientific">Brachionus plicatilis</name>
    <name type="common">Marine rotifer</name>
    <name type="synonym">Brachionus muelleri</name>
    <dbReference type="NCBI Taxonomy" id="10195"/>
    <lineage>
        <taxon>Eukaryota</taxon>
        <taxon>Metazoa</taxon>
        <taxon>Spiralia</taxon>
        <taxon>Gnathifera</taxon>
        <taxon>Rotifera</taxon>
        <taxon>Eurotatoria</taxon>
        <taxon>Monogononta</taxon>
        <taxon>Pseudotrocha</taxon>
        <taxon>Ploima</taxon>
        <taxon>Brachionidae</taxon>
        <taxon>Brachionus</taxon>
    </lineage>
</organism>
<gene>
    <name evidence="2" type="ORF">BpHYR1_044189</name>
</gene>
<proteinExistence type="predicted"/>
<keyword evidence="1" id="KW-0812">Transmembrane</keyword>
<dbReference type="Proteomes" id="UP000276133">
    <property type="component" value="Unassembled WGS sequence"/>
</dbReference>
<evidence type="ECO:0000256" key="1">
    <source>
        <dbReference type="SAM" id="Phobius"/>
    </source>
</evidence>
<accession>A0A3M7PAR2</accession>
<keyword evidence="1" id="KW-1133">Transmembrane helix</keyword>
<keyword evidence="3" id="KW-1185">Reference proteome</keyword>
<feature type="transmembrane region" description="Helical" evidence="1">
    <location>
        <begin position="107"/>
        <end position="127"/>
    </location>
</feature>
<name>A0A3M7PAR2_BRAPC</name>
<dbReference type="AlphaFoldDB" id="A0A3M7PAR2"/>
<reference evidence="2 3" key="1">
    <citation type="journal article" date="2018" name="Sci. Rep.">
        <title>Genomic signatures of local adaptation to the degree of environmental predictability in rotifers.</title>
        <authorList>
            <person name="Franch-Gras L."/>
            <person name="Hahn C."/>
            <person name="Garcia-Roger E.M."/>
            <person name="Carmona M.J."/>
            <person name="Serra M."/>
            <person name="Gomez A."/>
        </authorList>
    </citation>
    <scope>NUCLEOTIDE SEQUENCE [LARGE SCALE GENOMIC DNA]</scope>
    <source>
        <strain evidence="2">HYR1</strain>
    </source>
</reference>
<keyword evidence="1" id="KW-0472">Membrane</keyword>
<evidence type="ECO:0000313" key="3">
    <source>
        <dbReference type="Proteomes" id="UP000276133"/>
    </source>
</evidence>
<evidence type="ECO:0000313" key="2">
    <source>
        <dbReference type="EMBL" id="RMZ96132.1"/>
    </source>
</evidence>
<dbReference type="EMBL" id="REGN01012303">
    <property type="protein sequence ID" value="RMZ96132.1"/>
    <property type="molecule type" value="Genomic_DNA"/>
</dbReference>
<protein>
    <submittedName>
        <fullName evidence="2">Uncharacterized protein</fullName>
    </submittedName>
</protein>
<comment type="caution">
    <text evidence="2">The sequence shown here is derived from an EMBL/GenBank/DDBJ whole genome shotgun (WGS) entry which is preliminary data.</text>
</comment>
<sequence>MKKERKYFLPYQLLEILKYNLLNQRNIWEPNLTGVTQLPPIFFVFPLPPAVNCVRFFYQENFMRAREIKIVTAFYSRIRAYPKILKKFSFILDHVLNRKEEIVFSEFLIFDLVFVDYVLFQFINIFITNNIKRAKIQKS</sequence>